<dbReference type="InterPro" id="IPR004837">
    <property type="entry name" value="NaCa_Exmemb"/>
</dbReference>
<evidence type="ECO:0000256" key="3">
    <source>
        <dbReference type="ARBA" id="ARBA00022989"/>
    </source>
</evidence>
<feature type="transmembrane region" description="Helical" evidence="5">
    <location>
        <begin position="6"/>
        <end position="28"/>
    </location>
</feature>
<feature type="transmembrane region" description="Helical" evidence="5">
    <location>
        <begin position="40"/>
        <end position="61"/>
    </location>
</feature>
<feature type="transmembrane region" description="Helical" evidence="5">
    <location>
        <begin position="316"/>
        <end position="333"/>
    </location>
</feature>
<feature type="transmembrane region" description="Helical" evidence="5">
    <location>
        <begin position="285"/>
        <end position="304"/>
    </location>
</feature>
<evidence type="ECO:0000313" key="8">
    <source>
        <dbReference type="Proteomes" id="UP000579281"/>
    </source>
</evidence>
<dbReference type="Gene3D" id="1.20.1420.30">
    <property type="entry name" value="NCX, central ion-binding region"/>
    <property type="match status" value="1"/>
</dbReference>
<dbReference type="PANTHER" id="PTHR10846:SF8">
    <property type="entry name" value="INNER MEMBRANE PROTEIN YRBG"/>
    <property type="match status" value="1"/>
</dbReference>
<evidence type="ECO:0000256" key="1">
    <source>
        <dbReference type="ARBA" id="ARBA00004141"/>
    </source>
</evidence>
<feature type="domain" description="Sodium/calcium exchanger membrane region" evidence="6">
    <location>
        <begin position="188"/>
        <end position="331"/>
    </location>
</feature>
<feature type="transmembrane region" description="Helical" evidence="5">
    <location>
        <begin position="120"/>
        <end position="141"/>
    </location>
</feature>
<feature type="transmembrane region" description="Helical" evidence="5">
    <location>
        <begin position="188"/>
        <end position="209"/>
    </location>
</feature>
<dbReference type="GO" id="GO:0005262">
    <property type="term" value="F:calcium channel activity"/>
    <property type="evidence" value="ECO:0007669"/>
    <property type="project" value="TreeGrafter"/>
</dbReference>
<name>A0A841L863_9FIRM</name>
<feature type="domain" description="Sodium/calcium exchanger membrane region" evidence="6">
    <location>
        <begin position="17"/>
        <end position="164"/>
    </location>
</feature>
<dbReference type="InterPro" id="IPR044880">
    <property type="entry name" value="NCX_ion-bd_dom_sf"/>
</dbReference>
<protein>
    <submittedName>
        <fullName evidence="7">Cation:H+ antiporter</fullName>
    </submittedName>
</protein>
<dbReference type="Proteomes" id="UP000579281">
    <property type="component" value="Unassembled WGS sequence"/>
</dbReference>
<accession>A0A841L863</accession>
<proteinExistence type="predicted"/>
<evidence type="ECO:0000256" key="5">
    <source>
        <dbReference type="SAM" id="Phobius"/>
    </source>
</evidence>
<comment type="subcellular location">
    <subcellularLocation>
        <location evidence="1">Membrane</location>
        <topology evidence="1">Multi-pass membrane protein</topology>
    </subcellularLocation>
</comment>
<evidence type="ECO:0000313" key="7">
    <source>
        <dbReference type="EMBL" id="MBB6218579.1"/>
    </source>
</evidence>
<keyword evidence="4 5" id="KW-0472">Membrane</keyword>
<feature type="transmembrane region" description="Helical" evidence="5">
    <location>
        <begin position="221"/>
        <end position="244"/>
    </location>
</feature>
<keyword evidence="2 5" id="KW-0812">Transmembrane</keyword>
<dbReference type="GO" id="GO:0006874">
    <property type="term" value="P:intracellular calcium ion homeostasis"/>
    <property type="evidence" value="ECO:0007669"/>
    <property type="project" value="TreeGrafter"/>
</dbReference>
<sequence length="334" mass="35897">MDELVYHYLSSFHTIVLFLIVAVTLYILGKGADTLVDEAVHLSVHWGIPKAIIGATIVSLGTTLPEATVSVLAAVNGNPDLALGNAIGSIIVDTGLILGLAALIGRLPVDQMTINKQGKVQFLSGILLAVVCLPFFSDGITGNISQWMGWVFICLLAIYLYVSMKWAKTSNSEEYVLGEGKRPVILQIFRLIWGIALVILSSKVLIPAVEISAVRVGIPQSIIAATLVAFGTSLPELITAITAVKKGHGELAVGNIVGADILNVLFVVGSAAAVTKGGLNVPFNFYKLQFPTMLIILFAFRYFAKSSDDAISKREGIFLLGIYFVYLVLNYVWI</sequence>
<evidence type="ECO:0000259" key="6">
    <source>
        <dbReference type="Pfam" id="PF01699"/>
    </source>
</evidence>
<organism evidence="7 8">
    <name type="scientific">Anaerosolibacter carboniphilus</name>
    <dbReference type="NCBI Taxonomy" id="1417629"/>
    <lineage>
        <taxon>Bacteria</taxon>
        <taxon>Bacillati</taxon>
        <taxon>Bacillota</taxon>
        <taxon>Clostridia</taxon>
        <taxon>Peptostreptococcales</taxon>
        <taxon>Thermotaleaceae</taxon>
        <taxon>Anaerosolibacter</taxon>
    </lineage>
</organism>
<dbReference type="GO" id="GO:0008273">
    <property type="term" value="F:calcium, potassium:sodium antiporter activity"/>
    <property type="evidence" value="ECO:0007669"/>
    <property type="project" value="TreeGrafter"/>
</dbReference>
<dbReference type="NCBIfam" id="TIGR00367">
    <property type="entry name" value="calcium/sodium antiporter"/>
    <property type="match status" value="1"/>
</dbReference>
<evidence type="ECO:0000256" key="4">
    <source>
        <dbReference type="ARBA" id="ARBA00023136"/>
    </source>
</evidence>
<dbReference type="RefSeq" id="WP_184313178.1">
    <property type="nucleotide sequence ID" value="NZ_JACHEN010000042.1"/>
</dbReference>
<gene>
    <name evidence="7" type="ORF">HNQ80_004753</name>
</gene>
<dbReference type="Pfam" id="PF01699">
    <property type="entry name" value="Na_Ca_ex"/>
    <property type="match status" value="2"/>
</dbReference>
<feature type="transmembrane region" description="Helical" evidence="5">
    <location>
        <begin position="251"/>
        <end position="273"/>
    </location>
</feature>
<feature type="transmembrane region" description="Helical" evidence="5">
    <location>
        <begin position="81"/>
        <end position="108"/>
    </location>
</feature>
<keyword evidence="8" id="KW-1185">Reference proteome</keyword>
<feature type="transmembrane region" description="Helical" evidence="5">
    <location>
        <begin position="147"/>
        <end position="167"/>
    </location>
</feature>
<dbReference type="GO" id="GO:0005886">
    <property type="term" value="C:plasma membrane"/>
    <property type="evidence" value="ECO:0007669"/>
    <property type="project" value="TreeGrafter"/>
</dbReference>
<reference evidence="7 8" key="1">
    <citation type="submission" date="2020-08" db="EMBL/GenBank/DDBJ databases">
        <title>Genomic Encyclopedia of Type Strains, Phase IV (KMG-IV): sequencing the most valuable type-strain genomes for metagenomic binning, comparative biology and taxonomic classification.</title>
        <authorList>
            <person name="Goeker M."/>
        </authorList>
    </citation>
    <scope>NUCLEOTIDE SEQUENCE [LARGE SCALE GENOMIC DNA]</scope>
    <source>
        <strain evidence="7 8">DSM 103526</strain>
    </source>
</reference>
<dbReference type="AlphaFoldDB" id="A0A841L863"/>
<dbReference type="InterPro" id="IPR004481">
    <property type="entry name" value="K/Na/Ca-exchanger"/>
</dbReference>
<dbReference type="EMBL" id="JACHEN010000042">
    <property type="protein sequence ID" value="MBB6218579.1"/>
    <property type="molecule type" value="Genomic_DNA"/>
</dbReference>
<comment type="caution">
    <text evidence="7">The sequence shown here is derived from an EMBL/GenBank/DDBJ whole genome shotgun (WGS) entry which is preliminary data.</text>
</comment>
<dbReference type="PANTHER" id="PTHR10846">
    <property type="entry name" value="SODIUM/POTASSIUM/CALCIUM EXCHANGER"/>
    <property type="match status" value="1"/>
</dbReference>
<keyword evidence="3 5" id="KW-1133">Transmembrane helix</keyword>
<evidence type="ECO:0000256" key="2">
    <source>
        <dbReference type="ARBA" id="ARBA00022692"/>
    </source>
</evidence>